<evidence type="ECO:0000256" key="2">
    <source>
        <dbReference type="SAM" id="SignalP"/>
    </source>
</evidence>
<evidence type="ECO:0000313" key="4">
    <source>
        <dbReference type="EMBL" id="MCS5712896.1"/>
    </source>
</evidence>
<evidence type="ECO:0000313" key="5">
    <source>
        <dbReference type="Proteomes" id="UP000051497"/>
    </source>
</evidence>
<feature type="chain" id="PRO_5043129634" evidence="2">
    <location>
        <begin position="23"/>
        <end position="97"/>
    </location>
</feature>
<gene>
    <name evidence="4" type="ORF">HT99x_015760</name>
    <name evidence="3" type="ORF">HT99x_02840</name>
</gene>
<reference evidence="4" key="3">
    <citation type="submission" date="2021-06" db="EMBL/GenBank/DDBJ databases">
        <title>Genomic Description and Analysis of Intracellular Bacteria, Candidatus Berkiella cookevillensis and Candidatus Berkiella aquae.</title>
        <authorList>
            <person name="Kidane D.T."/>
            <person name="Mehari Y.T."/>
            <person name="Rice F.C."/>
            <person name="Arivett B.A."/>
            <person name="Farone A.L."/>
            <person name="Berk S.G."/>
            <person name="Farone M.B."/>
        </authorList>
    </citation>
    <scope>NUCLEOTIDE SEQUENCE</scope>
    <source>
        <strain evidence="4">HT99</strain>
    </source>
</reference>
<keyword evidence="2" id="KW-0732">Signal</keyword>
<dbReference type="AlphaFoldDB" id="A0A0Q9YF77"/>
<name>A0A0Q9YF77_9GAMM</name>
<dbReference type="RefSeq" id="WP_075067437.1">
    <property type="nucleotide sequence ID" value="NZ_LKAJ02000003.1"/>
</dbReference>
<keyword evidence="5" id="KW-1185">Reference proteome</keyword>
<proteinExistence type="predicted"/>
<organism evidence="3">
    <name type="scientific">Candidatus Berkiella aquae</name>
    <dbReference type="NCBI Taxonomy" id="295108"/>
    <lineage>
        <taxon>Bacteria</taxon>
        <taxon>Pseudomonadati</taxon>
        <taxon>Pseudomonadota</taxon>
        <taxon>Gammaproteobacteria</taxon>
        <taxon>Candidatus Berkiellales</taxon>
        <taxon>Candidatus Berkiellaceae</taxon>
        <taxon>Candidatus Berkiella</taxon>
    </lineage>
</organism>
<dbReference type="EMBL" id="LKAJ02000003">
    <property type="protein sequence ID" value="MCS5712896.1"/>
    <property type="molecule type" value="Genomic_DNA"/>
</dbReference>
<dbReference type="Proteomes" id="UP000051497">
    <property type="component" value="Unassembled WGS sequence"/>
</dbReference>
<protein>
    <submittedName>
        <fullName evidence="3">Uncharacterized protein</fullName>
    </submittedName>
</protein>
<accession>A0A0Q9YF77</accession>
<evidence type="ECO:0000256" key="1">
    <source>
        <dbReference type="SAM" id="MobiDB-lite"/>
    </source>
</evidence>
<comment type="caution">
    <text evidence="3">The sequence shown here is derived from an EMBL/GenBank/DDBJ whole genome shotgun (WGS) entry which is preliminary data.</text>
</comment>
<sequence length="97" mass="10916">MVLKTILLNVLLVLGFALSSVAYGGPHGGHDAGNHGGGGGHHNGHHATHENRDGRNNWNEWYGYDLNHYKHQRYDFINHDYDEHYSGHQRSNGHGNH</sequence>
<dbReference type="EMBL" id="LKAJ01000017">
    <property type="protein sequence ID" value="KRG19181.1"/>
    <property type="molecule type" value="Genomic_DNA"/>
</dbReference>
<feature type="region of interest" description="Disordered" evidence="1">
    <location>
        <begin position="29"/>
        <end position="54"/>
    </location>
</feature>
<feature type="signal peptide" evidence="2">
    <location>
        <begin position="1"/>
        <end position="22"/>
    </location>
</feature>
<reference evidence="4" key="2">
    <citation type="journal article" date="2016" name="Genome Announc.">
        <title>Draft Genome Sequences of Two Novel Amoeba-Resistant Intranuclear Bacteria, 'Candidatus Berkiella cookevillensis' and 'Candidatus Berkiella aquae'.</title>
        <authorList>
            <person name="Mehari Y.T."/>
            <person name="Arivett B.A."/>
            <person name="Farone A.L."/>
            <person name="Gunderson J.H."/>
            <person name="Farone M.B."/>
        </authorList>
    </citation>
    <scope>NUCLEOTIDE SEQUENCE</scope>
    <source>
        <strain evidence="4">HT99</strain>
    </source>
</reference>
<evidence type="ECO:0000313" key="3">
    <source>
        <dbReference type="EMBL" id="KRG19181.1"/>
    </source>
</evidence>
<reference evidence="3" key="1">
    <citation type="submission" date="2015-09" db="EMBL/GenBank/DDBJ databases">
        <title>Draft Genome Sequences of Two Novel Amoeba-resistant Intranuclear Bacteria, Candidatus Berkiella cookevillensis and Candidatus Berkiella aquae.</title>
        <authorList>
            <person name="Mehari Y.T."/>
            <person name="Arivett B.A."/>
            <person name="Farone A.L."/>
            <person name="Gunderson J.H."/>
            <person name="Farone M.B."/>
        </authorList>
    </citation>
    <scope>NUCLEOTIDE SEQUENCE [LARGE SCALE GENOMIC DNA]</scope>
    <source>
        <strain evidence="3">HT99</strain>
    </source>
</reference>